<dbReference type="InterPro" id="IPR007815">
    <property type="entry name" value="Emycin_Estase"/>
</dbReference>
<gene>
    <name evidence="1" type="ORF">ACFPOU_12290</name>
</gene>
<accession>A0ABW0PN36</accession>
<sequence length="446" mass="50036">MTAAIDVGAAVLAAVARPLTGGPGDYDALMNLVGNARFVLLGEATHGTHEFYAERARITQRLIREKGFTAVAVEADWPDAYRVNRHVRGEGHDGTADEALSGFERFPAWMWRNADVLNFVEWLRAHNAGLRAGPKVGFYGLDLYSLFTSVREVLQYLESVDPPAAEQARRRYACFDHYGEDSQHYGYATGVGMSESCQQGVLVQLQELQQRAADYMRPDGASAEDAYFYAQQNARLVKNAEEYYRTMFRGRVSSWNLRDSHMAETLDALARHLSREGEPAKIVVWEHNSHIGDARATNMGQLGEWNVGELARKAYPGQTCLIGFSTYDGHVTAASEWDGPAERKRVRPGMPGSYEELLHHVGLPRFYLDLRDDGPARRLLLDKRLERAIGVLYLPRTERQSHYFHAQLAQQFDALIHIDRTEALVPLDATGGWHSGEPPETYPEGI</sequence>
<dbReference type="SUPFAM" id="SSF159501">
    <property type="entry name" value="EreA/ChaN-like"/>
    <property type="match status" value="1"/>
</dbReference>
<proteinExistence type="predicted"/>
<dbReference type="Pfam" id="PF05139">
    <property type="entry name" value="Erythro_esteras"/>
    <property type="match status" value="1"/>
</dbReference>
<organism evidence="1 2">
    <name type="scientific">Massilia jejuensis</name>
    <dbReference type="NCBI Taxonomy" id="648894"/>
    <lineage>
        <taxon>Bacteria</taxon>
        <taxon>Pseudomonadati</taxon>
        <taxon>Pseudomonadota</taxon>
        <taxon>Betaproteobacteria</taxon>
        <taxon>Burkholderiales</taxon>
        <taxon>Oxalobacteraceae</taxon>
        <taxon>Telluria group</taxon>
        <taxon>Massilia</taxon>
    </lineage>
</organism>
<dbReference type="Gene3D" id="1.20.1440.30">
    <property type="entry name" value="Biosynthetic Protein domain"/>
    <property type="match status" value="1"/>
</dbReference>
<dbReference type="RefSeq" id="WP_379721879.1">
    <property type="nucleotide sequence ID" value="NZ_JBHSMS010000039.1"/>
</dbReference>
<comment type="caution">
    <text evidence="1">The sequence shown here is derived from an EMBL/GenBank/DDBJ whole genome shotgun (WGS) entry which is preliminary data.</text>
</comment>
<reference evidence="2" key="1">
    <citation type="journal article" date="2019" name="Int. J. Syst. Evol. Microbiol.">
        <title>The Global Catalogue of Microorganisms (GCM) 10K type strain sequencing project: providing services to taxonomists for standard genome sequencing and annotation.</title>
        <authorList>
            <consortium name="The Broad Institute Genomics Platform"/>
            <consortium name="The Broad Institute Genome Sequencing Center for Infectious Disease"/>
            <person name="Wu L."/>
            <person name="Ma J."/>
        </authorList>
    </citation>
    <scope>NUCLEOTIDE SEQUENCE [LARGE SCALE GENOMIC DNA]</scope>
    <source>
        <strain evidence="2">CCUG 38813</strain>
    </source>
</reference>
<dbReference type="InterPro" id="IPR052036">
    <property type="entry name" value="Hydrolase/PRTase-associated"/>
</dbReference>
<dbReference type="InterPro" id="IPR014622">
    <property type="entry name" value="UCP036794_erythomycin"/>
</dbReference>
<protein>
    <submittedName>
        <fullName evidence="1">Erythromycin esterase family protein</fullName>
    </submittedName>
</protein>
<keyword evidence="2" id="KW-1185">Reference proteome</keyword>
<dbReference type="Proteomes" id="UP001596031">
    <property type="component" value="Unassembled WGS sequence"/>
</dbReference>
<dbReference type="EMBL" id="JBHSMS010000039">
    <property type="protein sequence ID" value="MFC5511899.1"/>
    <property type="molecule type" value="Genomic_DNA"/>
</dbReference>
<dbReference type="PANTHER" id="PTHR31299:SF0">
    <property type="entry name" value="ESTERASE, PUTATIVE (AFU_ORTHOLOGUE AFUA_1G05850)-RELATED"/>
    <property type="match status" value="1"/>
</dbReference>
<evidence type="ECO:0000313" key="1">
    <source>
        <dbReference type="EMBL" id="MFC5511899.1"/>
    </source>
</evidence>
<dbReference type="PANTHER" id="PTHR31299">
    <property type="entry name" value="ESTERASE, PUTATIVE (AFU_ORTHOLOGUE AFUA_1G05850)-RELATED"/>
    <property type="match status" value="1"/>
</dbReference>
<dbReference type="PIRSF" id="PIRSF036794">
    <property type="entry name" value="UCP_erythr_ester"/>
    <property type="match status" value="1"/>
</dbReference>
<dbReference type="CDD" id="cd14728">
    <property type="entry name" value="Ere-like"/>
    <property type="match status" value="1"/>
</dbReference>
<name>A0ABW0PN36_9BURK</name>
<dbReference type="Gene3D" id="3.30.1870.10">
    <property type="entry name" value="EreA-like, domain 2"/>
    <property type="match status" value="1"/>
</dbReference>
<evidence type="ECO:0000313" key="2">
    <source>
        <dbReference type="Proteomes" id="UP001596031"/>
    </source>
</evidence>
<dbReference type="Gene3D" id="3.40.1660.10">
    <property type="entry name" value="EreA-like (biosynthetic domain)"/>
    <property type="match status" value="1"/>
</dbReference>